<protein>
    <recommendedName>
        <fullName evidence="4">Type IV pilus modification protein PilV</fullName>
    </recommendedName>
</protein>
<dbReference type="STRING" id="1123498.VR7878_00334"/>
<dbReference type="NCBIfam" id="TIGR02532">
    <property type="entry name" value="IV_pilin_GFxxxE"/>
    <property type="match status" value="1"/>
</dbReference>
<sequence>MNRSNAKPSVNPSNKLSHQRQWRGNTLLEVMIALVLLSIGILGAGQLQRLIIFQTRDILQRTQALDLASTTLERLRTHGAQTSHVINRHTAVGSVDFAQIKTSQDCESQGDFCIGILVGTPLFEGDLKPVRVVVRWSGQQGKTHQVALSTMISRFNEFEPRLLKQAAPTDITHEIADVTQ</sequence>
<gene>
    <name evidence="2" type="ORF">VR7878_00334</name>
</gene>
<dbReference type="AlphaFoldDB" id="A0A1R4LA18"/>
<evidence type="ECO:0000256" key="1">
    <source>
        <dbReference type="SAM" id="Phobius"/>
    </source>
</evidence>
<keyword evidence="3" id="KW-1185">Reference proteome</keyword>
<dbReference type="OrthoDB" id="5829918at2"/>
<dbReference type="RefSeq" id="WP_077332830.1">
    <property type="nucleotide sequence ID" value="NZ_FULE01000006.1"/>
</dbReference>
<feature type="transmembrane region" description="Helical" evidence="1">
    <location>
        <begin position="27"/>
        <end position="47"/>
    </location>
</feature>
<evidence type="ECO:0000313" key="2">
    <source>
        <dbReference type="EMBL" id="SJN53451.1"/>
    </source>
</evidence>
<organism evidence="2 3">
    <name type="scientific">Vibrio ruber (strain DSM 16370 / JCM 11486 / BCRC 17186 / CECT 7878 / LMG 23124 / VR1)</name>
    <dbReference type="NCBI Taxonomy" id="1123498"/>
    <lineage>
        <taxon>Bacteria</taxon>
        <taxon>Pseudomonadati</taxon>
        <taxon>Pseudomonadota</taxon>
        <taxon>Gammaproteobacteria</taxon>
        <taxon>Vibrionales</taxon>
        <taxon>Vibrionaceae</taxon>
        <taxon>Vibrio</taxon>
    </lineage>
</organism>
<dbReference type="Pfam" id="PF07963">
    <property type="entry name" value="N_methyl"/>
    <property type="match status" value="1"/>
</dbReference>
<accession>A0A1R4LA18</accession>
<evidence type="ECO:0000313" key="3">
    <source>
        <dbReference type="Proteomes" id="UP000188276"/>
    </source>
</evidence>
<evidence type="ECO:0008006" key="4">
    <source>
        <dbReference type="Google" id="ProtNLM"/>
    </source>
</evidence>
<proteinExistence type="predicted"/>
<keyword evidence="1" id="KW-0812">Transmembrane</keyword>
<name>A0A1R4LA18_VIBR1</name>
<keyword evidence="1" id="KW-1133">Transmembrane helix</keyword>
<dbReference type="Proteomes" id="UP000188276">
    <property type="component" value="Unassembled WGS sequence"/>
</dbReference>
<keyword evidence="1" id="KW-0472">Membrane</keyword>
<dbReference type="InterPro" id="IPR012902">
    <property type="entry name" value="N_methyl_site"/>
</dbReference>
<dbReference type="EMBL" id="FULE01000006">
    <property type="protein sequence ID" value="SJN53451.1"/>
    <property type="molecule type" value="Genomic_DNA"/>
</dbReference>
<reference evidence="3" key="1">
    <citation type="submission" date="2017-02" db="EMBL/GenBank/DDBJ databases">
        <authorList>
            <person name="Rodrigo-Torres L."/>
            <person name="Arahal R.D."/>
            <person name="Lucena T."/>
        </authorList>
    </citation>
    <scope>NUCLEOTIDE SEQUENCE [LARGE SCALE GENOMIC DNA]</scope>
    <source>
        <strain evidence="3">CECT 7878</strain>
    </source>
</reference>